<dbReference type="PROSITE" id="PS01332">
    <property type="entry name" value="HTH_RRF2_1"/>
    <property type="match status" value="1"/>
</dbReference>
<keyword evidence="1" id="KW-0238">DNA-binding</keyword>
<dbReference type="InterPro" id="IPR000944">
    <property type="entry name" value="Tscrpt_reg_Rrf2"/>
</dbReference>
<evidence type="ECO:0000313" key="2">
    <source>
        <dbReference type="EMBL" id="PWR02045.1"/>
    </source>
</evidence>
<proteinExistence type="predicted"/>
<dbReference type="NCBIfam" id="TIGR00738">
    <property type="entry name" value="rrf2_super"/>
    <property type="match status" value="1"/>
</dbReference>
<dbReference type="Proteomes" id="UP000245680">
    <property type="component" value="Unassembled WGS sequence"/>
</dbReference>
<reference evidence="2 3" key="1">
    <citation type="submission" date="2018-05" db="EMBL/GenBank/DDBJ databases">
        <title>Rhodobacteraceae gen. nov., sp. nov. isolated from sea water.</title>
        <authorList>
            <person name="Ren Y."/>
        </authorList>
    </citation>
    <scope>NUCLEOTIDE SEQUENCE [LARGE SCALE GENOMIC DNA]</scope>
    <source>
        <strain evidence="2 3">TG-679</strain>
    </source>
</reference>
<evidence type="ECO:0000256" key="1">
    <source>
        <dbReference type="ARBA" id="ARBA00023125"/>
    </source>
</evidence>
<dbReference type="Gene3D" id="1.10.10.10">
    <property type="entry name" value="Winged helix-like DNA-binding domain superfamily/Winged helix DNA-binding domain"/>
    <property type="match status" value="1"/>
</dbReference>
<dbReference type="PROSITE" id="PS51197">
    <property type="entry name" value="HTH_RRF2_2"/>
    <property type="match status" value="1"/>
</dbReference>
<dbReference type="GO" id="GO:0003700">
    <property type="term" value="F:DNA-binding transcription factor activity"/>
    <property type="evidence" value="ECO:0007669"/>
    <property type="project" value="TreeGrafter"/>
</dbReference>
<protein>
    <submittedName>
        <fullName evidence="2">Transcriptional regulator</fullName>
    </submittedName>
</protein>
<dbReference type="SUPFAM" id="SSF46785">
    <property type="entry name" value="Winged helix' DNA-binding domain"/>
    <property type="match status" value="1"/>
</dbReference>
<keyword evidence="3" id="KW-1185">Reference proteome</keyword>
<dbReference type="RefSeq" id="WP_109812253.1">
    <property type="nucleotide sequence ID" value="NZ_QGKU01000042.1"/>
</dbReference>
<accession>A0A2V2L9S6</accession>
<dbReference type="InterPro" id="IPR036388">
    <property type="entry name" value="WH-like_DNA-bd_sf"/>
</dbReference>
<dbReference type="PANTHER" id="PTHR33221:SF4">
    <property type="entry name" value="HTH-TYPE TRANSCRIPTIONAL REPRESSOR NSRR"/>
    <property type="match status" value="1"/>
</dbReference>
<organism evidence="2 3">
    <name type="scientific">Meridianimarinicoccus roseus</name>
    <dbReference type="NCBI Taxonomy" id="2072018"/>
    <lineage>
        <taxon>Bacteria</taxon>
        <taxon>Pseudomonadati</taxon>
        <taxon>Pseudomonadota</taxon>
        <taxon>Alphaproteobacteria</taxon>
        <taxon>Rhodobacterales</taxon>
        <taxon>Paracoccaceae</taxon>
        <taxon>Meridianimarinicoccus</taxon>
    </lineage>
</organism>
<dbReference type="InterPro" id="IPR036390">
    <property type="entry name" value="WH_DNA-bd_sf"/>
</dbReference>
<dbReference type="OrthoDB" id="9795923at2"/>
<dbReference type="GO" id="GO:0003677">
    <property type="term" value="F:DNA binding"/>
    <property type="evidence" value="ECO:0007669"/>
    <property type="project" value="UniProtKB-KW"/>
</dbReference>
<dbReference type="InterPro" id="IPR030489">
    <property type="entry name" value="TR_Rrf2-type_CS"/>
</dbReference>
<sequence>MRLTIRTNLAARILMTCAENPDRVLKTAEVAELCNCSTNHAAHVVQRLQADGYVSTVRGRSGGFSLALAADKVSIGAVFRLFEADIPFAECFDEVTNTCPLSKTCRLKRYIERALDAFYHELDMVTLRDLVQGNCGLSALLTLRPEVPNSCSR</sequence>
<comment type="caution">
    <text evidence="2">The sequence shown here is derived from an EMBL/GenBank/DDBJ whole genome shotgun (WGS) entry which is preliminary data.</text>
</comment>
<dbReference type="EMBL" id="QGKU01000042">
    <property type="protein sequence ID" value="PWR02045.1"/>
    <property type="molecule type" value="Genomic_DNA"/>
</dbReference>
<evidence type="ECO:0000313" key="3">
    <source>
        <dbReference type="Proteomes" id="UP000245680"/>
    </source>
</evidence>
<name>A0A2V2L9S6_9RHOB</name>
<dbReference type="PANTHER" id="PTHR33221">
    <property type="entry name" value="WINGED HELIX-TURN-HELIX TRANSCRIPTIONAL REGULATOR, RRF2 FAMILY"/>
    <property type="match status" value="1"/>
</dbReference>
<gene>
    <name evidence="2" type="ORF">DKT77_13660</name>
</gene>
<dbReference type="AlphaFoldDB" id="A0A2V2L9S6"/>
<dbReference type="GO" id="GO:0005829">
    <property type="term" value="C:cytosol"/>
    <property type="evidence" value="ECO:0007669"/>
    <property type="project" value="TreeGrafter"/>
</dbReference>
<dbReference type="Pfam" id="PF02082">
    <property type="entry name" value="Rrf2"/>
    <property type="match status" value="1"/>
</dbReference>